<dbReference type="InterPro" id="IPR033985">
    <property type="entry name" value="SusD-like_N"/>
</dbReference>
<dbReference type="InterPro" id="IPR012944">
    <property type="entry name" value="SusD_RagB_dom"/>
</dbReference>
<keyword evidence="5" id="KW-0998">Cell outer membrane</keyword>
<dbReference type="InterPro" id="IPR011990">
    <property type="entry name" value="TPR-like_helical_dom_sf"/>
</dbReference>
<dbReference type="SUPFAM" id="SSF48452">
    <property type="entry name" value="TPR-like"/>
    <property type="match status" value="1"/>
</dbReference>
<comment type="caution">
    <text evidence="8">The sequence shown here is derived from an EMBL/GenBank/DDBJ whole genome shotgun (WGS) entry which is preliminary data.</text>
</comment>
<feature type="domain" description="RagB/SusD" evidence="6">
    <location>
        <begin position="327"/>
        <end position="459"/>
    </location>
</feature>
<evidence type="ECO:0000313" key="8">
    <source>
        <dbReference type="EMBL" id="EFA44125.1"/>
    </source>
</evidence>
<evidence type="ECO:0000256" key="2">
    <source>
        <dbReference type="ARBA" id="ARBA00006275"/>
    </source>
</evidence>
<gene>
    <name evidence="8" type="ORF">HMPREF0645_1436</name>
</gene>
<evidence type="ECO:0000256" key="1">
    <source>
        <dbReference type="ARBA" id="ARBA00004442"/>
    </source>
</evidence>
<evidence type="ECO:0008006" key="10">
    <source>
        <dbReference type="Google" id="ProtNLM"/>
    </source>
</evidence>
<evidence type="ECO:0000259" key="6">
    <source>
        <dbReference type="Pfam" id="PF07980"/>
    </source>
</evidence>
<evidence type="ECO:0000256" key="5">
    <source>
        <dbReference type="ARBA" id="ARBA00023237"/>
    </source>
</evidence>
<dbReference type="RefSeq" id="WP_007173540.1">
    <property type="nucleotide sequence ID" value="NZ_GG704780.1"/>
</dbReference>
<protein>
    <recommendedName>
        <fullName evidence="10">SusD-like N-terminal domain-containing protein</fullName>
    </recommendedName>
</protein>
<dbReference type="AlphaFoldDB" id="D1PWV1"/>
<keyword evidence="9" id="KW-1185">Reference proteome</keyword>
<dbReference type="HOGENOM" id="CLU_015553_3_5_10"/>
<feature type="domain" description="SusD-like N-terminal" evidence="7">
    <location>
        <begin position="21"/>
        <end position="245"/>
    </location>
</feature>
<sequence length="474" mass="54724">MKINRYIIAGACVLLLTACNNWLDVKPDNSVDEDKLFSTEQGFKDAVAGVYADMGKGGLYGRDLTFGLLDVFGQLYDYEKMETVYHQFHYARDYHYDNDNLRAQINGIWYSMYAAIAEVNNILRWIDKRPEVLSEPVRHQVKGQCLFLRAYLHYDLLRLYAPNVKRAPDATGIPYVETFGVKPTPAMTVKSVIDKIKKDLDEARLELENDPIRQVVPYTFEDKTESDRYVARANYYAVDALLARILLDEGKYQEAGKLAASVIESGKFSLLDIKKSINVQKDSVDMLFSDEHIFSIRNKAIRDNARKIHMGISTDTSVSGAELPLPTNINELFDNNNDDVRLSTWVNAQNRYLVKYTNEEIEKFYPKQVLLKLSEMYLILAECQMHLGDAQALETLNTLRRSRMTKSVKTDKTKISQEVLIEEMRREFIGEGHMFYEYKRLNSPILNILKNFEPADNIQIFPRPENENEYGIYN</sequence>
<evidence type="ECO:0000256" key="4">
    <source>
        <dbReference type="ARBA" id="ARBA00023136"/>
    </source>
</evidence>
<dbReference type="eggNOG" id="COG3193">
    <property type="taxonomic scope" value="Bacteria"/>
</dbReference>
<comment type="similarity">
    <text evidence="2">Belongs to the SusD family.</text>
</comment>
<evidence type="ECO:0000256" key="3">
    <source>
        <dbReference type="ARBA" id="ARBA00022729"/>
    </source>
</evidence>
<keyword evidence="4" id="KW-0472">Membrane</keyword>
<dbReference type="OrthoDB" id="727588at2"/>
<organism evidence="8 9">
    <name type="scientific">Hallella bergensis DSM 17361</name>
    <dbReference type="NCBI Taxonomy" id="585502"/>
    <lineage>
        <taxon>Bacteria</taxon>
        <taxon>Pseudomonadati</taxon>
        <taxon>Bacteroidota</taxon>
        <taxon>Bacteroidia</taxon>
        <taxon>Bacteroidales</taxon>
        <taxon>Prevotellaceae</taxon>
        <taxon>Hallella</taxon>
    </lineage>
</organism>
<name>D1PWV1_9BACT</name>
<keyword evidence="3" id="KW-0732">Signal</keyword>
<accession>D1PWV1</accession>
<proteinExistence type="inferred from homology"/>
<evidence type="ECO:0000313" key="9">
    <source>
        <dbReference type="Proteomes" id="UP000003160"/>
    </source>
</evidence>
<reference evidence="8 9" key="1">
    <citation type="submission" date="2009-10" db="EMBL/GenBank/DDBJ databases">
        <authorList>
            <person name="Qin X."/>
            <person name="Bachman B."/>
            <person name="Battles P."/>
            <person name="Bell A."/>
            <person name="Bess C."/>
            <person name="Bickham C."/>
            <person name="Chaboub L."/>
            <person name="Chen D."/>
            <person name="Coyle M."/>
            <person name="Deiros D.R."/>
            <person name="Dinh H."/>
            <person name="Forbes L."/>
            <person name="Fowler G."/>
            <person name="Francisco L."/>
            <person name="Fu Q."/>
            <person name="Gubbala S."/>
            <person name="Hale W."/>
            <person name="Han Y."/>
            <person name="Hemphill L."/>
            <person name="Highlander S.K."/>
            <person name="Hirani K."/>
            <person name="Hogues M."/>
            <person name="Jackson L."/>
            <person name="Jakkamsetti A."/>
            <person name="Javaid M."/>
            <person name="Jiang H."/>
            <person name="Korchina V."/>
            <person name="Kovar C."/>
            <person name="Lara F."/>
            <person name="Lee S."/>
            <person name="Mata R."/>
            <person name="Mathew T."/>
            <person name="Moen C."/>
            <person name="Morales K."/>
            <person name="Munidasa M."/>
            <person name="Nazareth L."/>
            <person name="Ngo R."/>
            <person name="Nguyen L."/>
            <person name="Okwuonu G."/>
            <person name="Ongeri F."/>
            <person name="Patil S."/>
            <person name="Petrosino J."/>
            <person name="Pham C."/>
            <person name="Pham P."/>
            <person name="Pu L.-L."/>
            <person name="Puazo M."/>
            <person name="Raj R."/>
            <person name="Reid J."/>
            <person name="Rouhana J."/>
            <person name="Saada N."/>
            <person name="Shang Y."/>
            <person name="Simmons D."/>
            <person name="Thornton R."/>
            <person name="Warren J."/>
            <person name="Weissenberger G."/>
            <person name="Zhang J."/>
            <person name="Zhang L."/>
            <person name="Zhou C."/>
            <person name="Zhu D."/>
            <person name="Muzny D."/>
            <person name="Worley K."/>
            <person name="Gibbs R."/>
        </authorList>
    </citation>
    <scope>NUCLEOTIDE SEQUENCE [LARGE SCALE GENOMIC DNA]</scope>
    <source>
        <strain evidence="8 9">DSM 17361</strain>
    </source>
</reference>
<dbReference type="Gene3D" id="1.25.40.390">
    <property type="match status" value="1"/>
</dbReference>
<dbReference type="Pfam" id="PF14322">
    <property type="entry name" value="SusD-like_3"/>
    <property type="match status" value="1"/>
</dbReference>
<evidence type="ECO:0000259" key="7">
    <source>
        <dbReference type="Pfam" id="PF14322"/>
    </source>
</evidence>
<dbReference type="GO" id="GO:0009279">
    <property type="term" value="C:cell outer membrane"/>
    <property type="evidence" value="ECO:0007669"/>
    <property type="project" value="UniProtKB-SubCell"/>
</dbReference>
<dbReference type="Proteomes" id="UP000003160">
    <property type="component" value="Unassembled WGS sequence"/>
</dbReference>
<dbReference type="Pfam" id="PF07980">
    <property type="entry name" value="SusD_RagB"/>
    <property type="match status" value="1"/>
</dbReference>
<dbReference type="EMBL" id="ACKS01000061">
    <property type="protein sequence ID" value="EFA44125.1"/>
    <property type="molecule type" value="Genomic_DNA"/>
</dbReference>
<comment type="subcellular location">
    <subcellularLocation>
        <location evidence="1">Cell outer membrane</location>
    </subcellularLocation>
</comment>
<dbReference type="PROSITE" id="PS51257">
    <property type="entry name" value="PROKAR_LIPOPROTEIN"/>
    <property type="match status" value="1"/>
</dbReference>